<evidence type="ECO:0000313" key="1">
    <source>
        <dbReference type="EMBL" id="MPC87102.1"/>
    </source>
</evidence>
<evidence type="ECO:0000313" key="2">
    <source>
        <dbReference type="Proteomes" id="UP000324222"/>
    </source>
</evidence>
<reference evidence="1 2" key="1">
    <citation type="submission" date="2019-05" db="EMBL/GenBank/DDBJ databases">
        <title>Another draft genome of Portunus trituberculatus and its Hox gene families provides insights of decapod evolution.</title>
        <authorList>
            <person name="Jeong J.-H."/>
            <person name="Song I."/>
            <person name="Kim S."/>
            <person name="Choi T."/>
            <person name="Kim D."/>
            <person name="Ryu S."/>
            <person name="Kim W."/>
        </authorList>
    </citation>
    <scope>NUCLEOTIDE SEQUENCE [LARGE SCALE GENOMIC DNA]</scope>
    <source>
        <tissue evidence="1">Muscle</tissue>
    </source>
</reference>
<accession>A0A5B7IT79</accession>
<organism evidence="1 2">
    <name type="scientific">Portunus trituberculatus</name>
    <name type="common">Swimming crab</name>
    <name type="synonym">Neptunus trituberculatus</name>
    <dbReference type="NCBI Taxonomy" id="210409"/>
    <lineage>
        <taxon>Eukaryota</taxon>
        <taxon>Metazoa</taxon>
        <taxon>Ecdysozoa</taxon>
        <taxon>Arthropoda</taxon>
        <taxon>Crustacea</taxon>
        <taxon>Multicrustacea</taxon>
        <taxon>Malacostraca</taxon>
        <taxon>Eumalacostraca</taxon>
        <taxon>Eucarida</taxon>
        <taxon>Decapoda</taxon>
        <taxon>Pleocyemata</taxon>
        <taxon>Brachyura</taxon>
        <taxon>Eubrachyura</taxon>
        <taxon>Portunoidea</taxon>
        <taxon>Portunidae</taxon>
        <taxon>Portuninae</taxon>
        <taxon>Portunus</taxon>
    </lineage>
</organism>
<comment type="caution">
    <text evidence="1">The sequence shown here is derived from an EMBL/GenBank/DDBJ whole genome shotgun (WGS) entry which is preliminary data.</text>
</comment>
<name>A0A5B7IT79_PORTR</name>
<protein>
    <submittedName>
        <fullName evidence="1">Uncharacterized protein</fullName>
    </submittedName>
</protein>
<gene>
    <name evidence="1" type="ORF">E2C01_081953</name>
</gene>
<sequence length="59" mass="6628">MGIARAGLEFPRHPYTQNNRRSGVDKVRQCSAYLGGHCAVEVVELVFIYVSRLAYLDVT</sequence>
<keyword evidence="2" id="KW-1185">Reference proteome</keyword>
<dbReference type="Proteomes" id="UP000324222">
    <property type="component" value="Unassembled WGS sequence"/>
</dbReference>
<proteinExistence type="predicted"/>
<dbReference type="EMBL" id="VSRR010073511">
    <property type="protein sequence ID" value="MPC87102.1"/>
    <property type="molecule type" value="Genomic_DNA"/>
</dbReference>
<dbReference type="AlphaFoldDB" id="A0A5B7IT79"/>